<feature type="non-terminal residue" evidence="1">
    <location>
        <position position="1"/>
    </location>
</feature>
<comment type="caution">
    <text evidence="1">The sequence shown here is derived from an EMBL/GenBank/DDBJ whole genome shotgun (WGS) entry which is preliminary data.</text>
</comment>
<sequence length="95" mass="10747">LSITSICCIIPSNSHLSKLITYQLFKKSIVDPNSRFILTVFNSLHSDRANDLLECCQLNGFLQYNKNINNFGSISMTNKVLVPIDMYHTAFIASF</sequence>
<proteinExistence type="predicted"/>
<accession>A0A6G0ZK29</accession>
<organism evidence="1 2">
    <name type="scientific">Aphis craccivora</name>
    <name type="common">Cowpea aphid</name>
    <dbReference type="NCBI Taxonomy" id="307492"/>
    <lineage>
        <taxon>Eukaryota</taxon>
        <taxon>Metazoa</taxon>
        <taxon>Ecdysozoa</taxon>
        <taxon>Arthropoda</taxon>
        <taxon>Hexapoda</taxon>
        <taxon>Insecta</taxon>
        <taxon>Pterygota</taxon>
        <taxon>Neoptera</taxon>
        <taxon>Paraneoptera</taxon>
        <taxon>Hemiptera</taxon>
        <taxon>Sternorrhyncha</taxon>
        <taxon>Aphidomorpha</taxon>
        <taxon>Aphidoidea</taxon>
        <taxon>Aphididae</taxon>
        <taxon>Aphidini</taxon>
        <taxon>Aphis</taxon>
        <taxon>Aphis</taxon>
    </lineage>
</organism>
<dbReference type="EMBL" id="VUJU01000353">
    <property type="protein sequence ID" value="KAF0771005.1"/>
    <property type="molecule type" value="Genomic_DNA"/>
</dbReference>
<evidence type="ECO:0000313" key="1">
    <source>
        <dbReference type="EMBL" id="KAF0771005.1"/>
    </source>
</evidence>
<keyword evidence="2" id="KW-1185">Reference proteome</keyword>
<dbReference type="AlphaFoldDB" id="A0A6G0ZK29"/>
<dbReference type="Proteomes" id="UP000478052">
    <property type="component" value="Unassembled WGS sequence"/>
</dbReference>
<protein>
    <submittedName>
        <fullName evidence="1">Uncharacterized protein</fullName>
    </submittedName>
</protein>
<evidence type="ECO:0000313" key="2">
    <source>
        <dbReference type="Proteomes" id="UP000478052"/>
    </source>
</evidence>
<feature type="non-terminal residue" evidence="1">
    <location>
        <position position="95"/>
    </location>
</feature>
<name>A0A6G0ZK29_APHCR</name>
<gene>
    <name evidence="1" type="ORF">FWK35_00014399</name>
</gene>
<reference evidence="1 2" key="1">
    <citation type="submission" date="2019-08" db="EMBL/GenBank/DDBJ databases">
        <title>Whole genome of Aphis craccivora.</title>
        <authorList>
            <person name="Voronova N.V."/>
            <person name="Shulinski R.S."/>
            <person name="Bandarenka Y.V."/>
            <person name="Zhorov D.G."/>
            <person name="Warner D."/>
        </authorList>
    </citation>
    <scope>NUCLEOTIDE SEQUENCE [LARGE SCALE GENOMIC DNA]</scope>
    <source>
        <strain evidence="1">180601</strain>
        <tissue evidence="1">Whole Body</tissue>
    </source>
</reference>